<reference evidence="1 2" key="1">
    <citation type="submission" date="2017-07" db="EMBL/GenBank/DDBJ databases">
        <title>Acidovorax KNDSW TSA 6 genome sequence and assembly.</title>
        <authorList>
            <person name="Mayilraj S."/>
        </authorList>
    </citation>
    <scope>NUCLEOTIDE SEQUENCE [LARGE SCALE GENOMIC DNA]</scope>
    <source>
        <strain evidence="1 2">KNDSW-TSA6</strain>
    </source>
</reference>
<protein>
    <submittedName>
        <fullName evidence="1">Uncharacterized protein</fullName>
    </submittedName>
</protein>
<dbReference type="OrthoDB" id="8814403at2"/>
<comment type="caution">
    <text evidence="1">The sequence shown here is derived from an EMBL/GenBank/DDBJ whole genome shotgun (WGS) entry which is preliminary data.</text>
</comment>
<proteinExistence type="predicted"/>
<dbReference type="RefSeq" id="WP_094290952.1">
    <property type="nucleotide sequence ID" value="NZ_NOIG01000011.1"/>
</dbReference>
<keyword evidence="2" id="KW-1185">Reference proteome</keyword>
<evidence type="ECO:0000313" key="1">
    <source>
        <dbReference type="EMBL" id="OYD48721.1"/>
    </source>
</evidence>
<gene>
    <name evidence="1" type="ORF">CBY09_18030</name>
</gene>
<name>A0A235EI85_9BURK</name>
<evidence type="ECO:0000313" key="2">
    <source>
        <dbReference type="Proteomes" id="UP000215441"/>
    </source>
</evidence>
<dbReference type="Proteomes" id="UP000215441">
    <property type="component" value="Unassembled WGS sequence"/>
</dbReference>
<sequence>MTPAKPQEDTRPEQAARVADFLEKNPASTQKEIDAVCDTGCISKVLSEMVRTDLYGMGYGIARGWRQIPCAGGTHVREVRTYTLLHRPRAQPDLFNTE</sequence>
<organism evidence="1 2">
    <name type="scientific">Acidovorax kalamii</name>
    <dbReference type="NCBI Taxonomy" id="2004485"/>
    <lineage>
        <taxon>Bacteria</taxon>
        <taxon>Pseudomonadati</taxon>
        <taxon>Pseudomonadota</taxon>
        <taxon>Betaproteobacteria</taxon>
        <taxon>Burkholderiales</taxon>
        <taxon>Comamonadaceae</taxon>
        <taxon>Acidovorax</taxon>
    </lineage>
</organism>
<dbReference type="AlphaFoldDB" id="A0A235EI85"/>
<dbReference type="EMBL" id="NOIG01000011">
    <property type="protein sequence ID" value="OYD48721.1"/>
    <property type="molecule type" value="Genomic_DNA"/>
</dbReference>
<accession>A0A235EI85</accession>